<dbReference type="AlphaFoldDB" id="A0AAX1UGM8"/>
<dbReference type="InterPro" id="IPR035965">
    <property type="entry name" value="PAS-like_dom_sf"/>
</dbReference>
<organism evidence="2 3">
    <name type="scientific">Cereibacter sphaeroides</name>
    <name type="common">Rhodobacter sphaeroides</name>
    <dbReference type="NCBI Taxonomy" id="1063"/>
    <lineage>
        <taxon>Bacteria</taxon>
        <taxon>Pseudomonadati</taxon>
        <taxon>Pseudomonadota</taxon>
        <taxon>Alphaproteobacteria</taxon>
        <taxon>Rhodobacterales</taxon>
        <taxon>Paracoccaceae</taxon>
        <taxon>Cereibacter</taxon>
    </lineage>
</organism>
<feature type="domain" description="PAS fold-3" evidence="1">
    <location>
        <begin position="47"/>
        <end position="115"/>
    </location>
</feature>
<dbReference type="RefSeq" id="WP_119001113.1">
    <property type="nucleotide sequence ID" value="NZ_QWGP01000029.1"/>
</dbReference>
<dbReference type="SUPFAM" id="SSF55785">
    <property type="entry name" value="PYP-like sensor domain (PAS domain)"/>
    <property type="match status" value="1"/>
</dbReference>
<dbReference type="InterPro" id="IPR013655">
    <property type="entry name" value="PAS_fold_3"/>
</dbReference>
<reference evidence="2 3" key="1">
    <citation type="submission" date="2018-08" db="EMBL/GenBank/DDBJ databases">
        <title>Draft genome sequence of Rhodobacter sphaeroides FY.</title>
        <authorList>
            <person name="Rayyan A."/>
            <person name="Meyer T.E."/>
            <person name="Kyndt J.A."/>
        </authorList>
    </citation>
    <scope>NUCLEOTIDE SEQUENCE [LARGE SCALE GENOMIC DNA]</scope>
    <source>
        <strain evidence="2 3">FY</strain>
    </source>
</reference>
<sequence length="405" mass="42940">MTPTAPTAGPATIIPFPQPEADEVPFGFDEIFFSRTDGRGVIQAGNSVFRRVSGYEASQLIGAPHRIVRHPVMPKAAFHLLWDRLKSGQPTGVYVCNRSTDGRAYWVFAVVVPIREGFLSVRIKPGSATFRRVQEIYAERLAAEAGGTTPAAGAADLLARLRAEGFSGYDSFQAQALATVLACRATRTGLSAPDLGADVAALRAADGIEAELAAMRRMFRKAIMITTNLRIVASRLGAGGRALSAIADNYALLSNEMIRWIESCSGGGPGIAGSAGENLFLRSASLLLEVMSASFARDGDAGVGDPEAERGRLSDAAAQYLAQAEECSQRALRDAADLGIHLAQMRHHVSALGAIRMQSRIEGAGLRQSDSALTQIVAQLDAFQDEMGACLLRTTAHGRTVQAAA</sequence>
<accession>A0AAX1UGM8</accession>
<proteinExistence type="predicted"/>
<dbReference type="EMBL" id="QWGP01000029">
    <property type="protein sequence ID" value="RHZ91832.1"/>
    <property type="molecule type" value="Genomic_DNA"/>
</dbReference>
<dbReference type="CDD" id="cd00130">
    <property type="entry name" value="PAS"/>
    <property type="match status" value="1"/>
</dbReference>
<dbReference type="Gene3D" id="3.30.450.20">
    <property type="entry name" value="PAS domain"/>
    <property type="match status" value="1"/>
</dbReference>
<dbReference type="Pfam" id="PF08447">
    <property type="entry name" value="PAS_3"/>
    <property type="match status" value="1"/>
</dbReference>
<gene>
    <name evidence="2" type="ORF">D1114_19135</name>
</gene>
<comment type="caution">
    <text evidence="2">The sequence shown here is derived from an EMBL/GenBank/DDBJ whole genome shotgun (WGS) entry which is preliminary data.</text>
</comment>
<evidence type="ECO:0000259" key="1">
    <source>
        <dbReference type="Pfam" id="PF08447"/>
    </source>
</evidence>
<dbReference type="Proteomes" id="UP000266305">
    <property type="component" value="Unassembled WGS sequence"/>
</dbReference>
<name>A0AAX1UGM8_CERSP</name>
<evidence type="ECO:0000313" key="2">
    <source>
        <dbReference type="EMBL" id="RHZ91832.1"/>
    </source>
</evidence>
<dbReference type="InterPro" id="IPR000014">
    <property type="entry name" value="PAS"/>
</dbReference>
<protein>
    <submittedName>
        <fullName evidence="2">PAS domain S-box protein</fullName>
    </submittedName>
</protein>
<dbReference type="NCBIfam" id="TIGR00229">
    <property type="entry name" value="sensory_box"/>
    <property type="match status" value="1"/>
</dbReference>
<evidence type="ECO:0000313" key="3">
    <source>
        <dbReference type="Proteomes" id="UP000266305"/>
    </source>
</evidence>